<evidence type="ECO:0000313" key="6">
    <source>
        <dbReference type="EMBL" id="CAB4888183.1"/>
    </source>
</evidence>
<dbReference type="EMBL" id="CAEZZQ010000009">
    <property type="protein sequence ID" value="CAB4765857.1"/>
    <property type="molecule type" value="Genomic_DNA"/>
</dbReference>
<dbReference type="EMBL" id="CAEZXW010000006">
    <property type="protein sequence ID" value="CAB4693573.1"/>
    <property type="molecule type" value="Genomic_DNA"/>
</dbReference>
<dbReference type="SMART" id="SM00382">
    <property type="entry name" value="AAA"/>
    <property type="match status" value="1"/>
</dbReference>
<feature type="domain" description="ABC transporter" evidence="3">
    <location>
        <begin position="2"/>
        <end position="199"/>
    </location>
</feature>
<sequence length="199" mass="21700">MIKCSALSITRGGRTLFNDFTYEFSAGIYVIKGANGSGKSTFLLSLLGEVPLGAGSISIDGRELSGLSEQDRSATYSWYEDQEISFNFTATDVLGWGGWSVGMADELRAEDLLDRQWRKLSRGERTRILLTSVLARESAHILLDEPAAGLDDAMVAFLASKLASKASVGATIIISEHDNRLMNALHAHELTIREGRLTE</sequence>
<protein>
    <submittedName>
        <fullName evidence="4">Unannotated protein</fullName>
    </submittedName>
</protein>
<dbReference type="SUPFAM" id="SSF52540">
    <property type="entry name" value="P-loop containing nucleoside triphosphate hydrolases"/>
    <property type="match status" value="1"/>
</dbReference>
<keyword evidence="2" id="KW-0067">ATP-binding</keyword>
<evidence type="ECO:0000313" key="4">
    <source>
        <dbReference type="EMBL" id="CAB4693573.1"/>
    </source>
</evidence>
<name>A0A6J6PA61_9ZZZZ</name>
<proteinExistence type="predicted"/>
<dbReference type="AlphaFoldDB" id="A0A6J6PA61"/>
<keyword evidence="1" id="KW-0547">Nucleotide-binding</keyword>
<dbReference type="EMBL" id="CAFBMD010000003">
    <property type="protein sequence ID" value="CAB4888183.1"/>
    <property type="molecule type" value="Genomic_DNA"/>
</dbReference>
<evidence type="ECO:0000313" key="5">
    <source>
        <dbReference type="EMBL" id="CAB4765857.1"/>
    </source>
</evidence>
<dbReference type="GO" id="GO:0016887">
    <property type="term" value="F:ATP hydrolysis activity"/>
    <property type="evidence" value="ECO:0007669"/>
    <property type="project" value="InterPro"/>
</dbReference>
<dbReference type="Pfam" id="PF00005">
    <property type="entry name" value="ABC_tran"/>
    <property type="match status" value="1"/>
</dbReference>
<dbReference type="EMBL" id="CAFBQA010000005">
    <property type="protein sequence ID" value="CAB5034806.1"/>
    <property type="molecule type" value="Genomic_DNA"/>
</dbReference>
<dbReference type="InterPro" id="IPR027417">
    <property type="entry name" value="P-loop_NTPase"/>
</dbReference>
<evidence type="ECO:0000259" key="3">
    <source>
        <dbReference type="PROSITE" id="PS50893"/>
    </source>
</evidence>
<dbReference type="PANTHER" id="PTHR43850">
    <property type="entry name" value="ABC TRANSPORTER ATP-BINDING PROTEIN MA_4021-RELATED"/>
    <property type="match status" value="1"/>
</dbReference>
<evidence type="ECO:0000256" key="1">
    <source>
        <dbReference type="ARBA" id="ARBA00022741"/>
    </source>
</evidence>
<dbReference type="EMBL" id="CAFBQF010000011">
    <property type="protein sequence ID" value="CAB5046082.1"/>
    <property type="molecule type" value="Genomic_DNA"/>
</dbReference>
<reference evidence="4" key="1">
    <citation type="submission" date="2020-05" db="EMBL/GenBank/DDBJ databases">
        <authorList>
            <person name="Chiriac C."/>
            <person name="Salcher M."/>
            <person name="Ghai R."/>
            <person name="Kavagutti S V."/>
        </authorList>
    </citation>
    <scope>NUCLEOTIDE SEQUENCE</scope>
</reference>
<dbReference type="InterPro" id="IPR003593">
    <property type="entry name" value="AAA+_ATPase"/>
</dbReference>
<evidence type="ECO:0000313" key="7">
    <source>
        <dbReference type="EMBL" id="CAB5034806.1"/>
    </source>
</evidence>
<organism evidence="4">
    <name type="scientific">freshwater metagenome</name>
    <dbReference type="NCBI Taxonomy" id="449393"/>
    <lineage>
        <taxon>unclassified sequences</taxon>
        <taxon>metagenomes</taxon>
        <taxon>ecological metagenomes</taxon>
    </lineage>
</organism>
<accession>A0A6J6PA61</accession>
<dbReference type="Gene3D" id="3.40.50.300">
    <property type="entry name" value="P-loop containing nucleotide triphosphate hydrolases"/>
    <property type="match status" value="1"/>
</dbReference>
<dbReference type="GO" id="GO:0005524">
    <property type="term" value="F:ATP binding"/>
    <property type="evidence" value="ECO:0007669"/>
    <property type="project" value="UniProtKB-KW"/>
</dbReference>
<dbReference type="PROSITE" id="PS50893">
    <property type="entry name" value="ABC_TRANSPORTER_2"/>
    <property type="match status" value="1"/>
</dbReference>
<evidence type="ECO:0000256" key="2">
    <source>
        <dbReference type="ARBA" id="ARBA00022840"/>
    </source>
</evidence>
<evidence type="ECO:0000313" key="8">
    <source>
        <dbReference type="EMBL" id="CAB5046082.1"/>
    </source>
</evidence>
<dbReference type="PANTHER" id="PTHR43850:SF2">
    <property type="entry name" value="ABC TRANSPORTER ATP-BINDING PROTEIN MA_4021-RELATED"/>
    <property type="match status" value="1"/>
</dbReference>
<dbReference type="InterPro" id="IPR003439">
    <property type="entry name" value="ABC_transporter-like_ATP-bd"/>
</dbReference>
<gene>
    <name evidence="4" type="ORF">UFOPK2593_00201</name>
    <name evidence="5" type="ORF">UFOPK2894_00244</name>
    <name evidence="6" type="ORF">UFOPK3492_00105</name>
    <name evidence="7" type="ORF">UFOPK4234_00206</name>
    <name evidence="8" type="ORF">UFOPK4295_00342</name>
</gene>